<comment type="subunit">
    <text evidence="6">Heterotrimeric transcription factor composed of three components, NF-YA, NF-YB and NF-YC. NF-YB and NF-YC must interact and dimerize for NF-YA association and DNA binding.</text>
</comment>
<dbReference type="InterPro" id="IPR007125">
    <property type="entry name" value="H2A/H2B/H3"/>
</dbReference>
<dbReference type="InterPro" id="IPR009072">
    <property type="entry name" value="Histone-fold"/>
</dbReference>
<evidence type="ECO:0000256" key="3">
    <source>
        <dbReference type="ARBA" id="ARBA00023125"/>
    </source>
</evidence>
<feature type="non-terminal residue" evidence="10">
    <location>
        <position position="1"/>
    </location>
</feature>
<evidence type="ECO:0000256" key="1">
    <source>
        <dbReference type="ARBA" id="ARBA00004123"/>
    </source>
</evidence>
<dbReference type="SUPFAM" id="SSF52047">
    <property type="entry name" value="RNI-like"/>
    <property type="match status" value="1"/>
</dbReference>
<comment type="similarity">
    <text evidence="7">Belongs to the NFYC/HAP5 subunit family.</text>
</comment>
<evidence type="ECO:0000256" key="5">
    <source>
        <dbReference type="ARBA" id="ARBA00023242"/>
    </source>
</evidence>
<dbReference type="Proteomes" id="UP000324897">
    <property type="component" value="Unassembled WGS sequence"/>
</dbReference>
<dbReference type="Gene3D" id="3.80.10.10">
    <property type="entry name" value="Ribonuclease Inhibitor"/>
    <property type="match status" value="1"/>
</dbReference>
<comment type="caution">
    <text evidence="10">The sequence shown here is derived from an EMBL/GenBank/DDBJ whole genome shotgun (WGS) entry which is preliminary data.</text>
</comment>
<dbReference type="AlphaFoldDB" id="A0A5J9W498"/>
<evidence type="ECO:0000259" key="9">
    <source>
        <dbReference type="Pfam" id="PF00125"/>
    </source>
</evidence>
<evidence type="ECO:0000256" key="6">
    <source>
        <dbReference type="ARBA" id="ARBA00025911"/>
    </source>
</evidence>
<reference evidence="10 11" key="1">
    <citation type="journal article" date="2019" name="Sci. Rep.">
        <title>A high-quality genome of Eragrostis curvula grass provides insights into Poaceae evolution and supports new strategies to enhance forage quality.</title>
        <authorList>
            <person name="Carballo J."/>
            <person name="Santos B.A.C.M."/>
            <person name="Zappacosta D."/>
            <person name="Garbus I."/>
            <person name="Selva J.P."/>
            <person name="Gallo C.A."/>
            <person name="Diaz A."/>
            <person name="Albertini E."/>
            <person name="Caccamo M."/>
            <person name="Echenique V."/>
        </authorList>
    </citation>
    <scope>NUCLEOTIDE SEQUENCE [LARGE SCALE GENOMIC DNA]</scope>
    <source>
        <strain evidence="11">cv. Victoria</strain>
        <tissue evidence="10">Leaf</tissue>
    </source>
</reference>
<comment type="function">
    <text evidence="8">Stimulates the transcription of various genes by recognizing and binding to a CCAAT motif in promoters.</text>
</comment>
<sequence>MSNPKVLEKMSGSILCAMAKVAVDRSCGQVEAFLGKWFVTNDLLKYIADRSPSLKVLRLSSCYIANIGVAWAIKEFPLLEDLELSLCLSASGEYVLETIGTSCTLTRFQWCGYTNGKAMGTTMTKLHSLQLFGSSLNNSGLAAILDNCPNIESLDIRYFFNIKMDDALREKCAGIRSVRLPHDSIDDYEFKDNLPCWLHKAFWSGQLAEIQQTTKFKNHNLRLARIKKIMKTDSDVQRISGEAPMVFAKACEMFIQELMLRGWHHAQENKRTLQKNDITEAIARTEVFDFMVPSKKNGTTVPPTTTAVQEDDDDPYTNYYECDCFSCPSSPDDPDLRNVTN</sequence>
<dbReference type="CDD" id="cd22908">
    <property type="entry name" value="HFD_NFYC-like"/>
    <property type="match status" value="1"/>
</dbReference>
<name>A0A5J9W498_9POAL</name>
<proteinExistence type="inferred from homology"/>
<dbReference type="SUPFAM" id="SSF47113">
    <property type="entry name" value="Histone-fold"/>
    <property type="match status" value="1"/>
</dbReference>
<accession>A0A5J9W498</accession>
<organism evidence="10 11">
    <name type="scientific">Eragrostis curvula</name>
    <name type="common">weeping love grass</name>
    <dbReference type="NCBI Taxonomy" id="38414"/>
    <lineage>
        <taxon>Eukaryota</taxon>
        <taxon>Viridiplantae</taxon>
        <taxon>Streptophyta</taxon>
        <taxon>Embryophyta</taxon>
        <taxon>Tracheophyta</taxon>
        <taxon>Spermatophyta</taxon>
        <taxon>Magnoliopsida</taxon>
        <taxon>Liliopsida</taxon>
        <taxon>Poales</taxon>
        <taxon>Poaceae</taxon>
        <taxon>PACMAD clade</taxon>
        <taxon>Chloridoideae</taxon>
        <taxon>Eragrostideae</taxon>
        <taxon>Eragrostidinae</taxon>
        <taxon>Eragrostis</taxon>
    </lineage>
</organism>
<evidence type="ECO:0000256" key="2">
    <source>
        <dbReference type="ARBA" id="ARBA00023015"/>
    </source>
</evidence>
<dbReference type="EMBL" id="RWGY01000005">
    <property type="protein sequence ID" value="TVU43179.1"/>
    <property type="molecule type" value="Genomic_DNA"/>
</dbReference>
<evidence type="ECO:0000313" key="10">
    <source>
        <dbReference type="EMBL" id="TVU43179.1"/>
    </source>
</evidence>
<dbReference type="Gramene" id="TVU43179">
    <property type="protein sequence ID" value="TVU43179"/>
    <property type="gene ID" value="EJB05_09624"/>
</dbReference>
<evidence type="ECO:0000256" key="7">
    <source>
        <dbReference type="ARBA" id="ARBA00038129"/>
    </source>
</evidence>
<feature type="domain" description="Core Histone H2A/H2B/H3" evidence="9">
    <location>
        <begin position="211"/>
        <end position="282"/>
    </location>
</feature>
<dbReference type="OrthoDB" id="2095648at2759"/>
<dbReference type="GO" id="GO:0005634">
    <property type="term" value="C:nucleus"/>
    <property type="evidence" value="ECO:0007669"/>
    <property type="project" value="UniProtKB-SubCell"/>
</dbReference>
<dbReference type="Pfam" id="PF00125">
    <property type="entry name" value="Histone"/>
    <property type="match status" value="1"/>
</dbReference>
<dbReference type="PANTHER" id="PTHR38926:SF2">
    <property type="entry name" value="F-BOX_LRR-REPEAT PROTEIN 21-RELATED"/>
    <property type="match status" value="1"/>
</dbReference>
<evidence type="ECO:0000256" key="8">
    <source>
        <dbReference type="ARBA" id="ARBA00059992"/>
    </source>
</evidence>
<dbReference type="InterPro" id="IPR032675">
    <property type="entry name" value="LRR_dom_sf"/>
</dbReference>
<dbReference type="GO" id="GO:0046982">
    <property type="term" value="F:protein heterodimerization activity"/>
    <property type="evidence" value="ECO:0007669"/>
    <property type="project" value="InterPro"/>
</dbReference>
<dbReference type="FunFam" id="1.10.20.10:FF:000062">
    <property type="entry name" value="Nuclear transcription factor Y subunit C"/>
    <property type="match status" value="1"/>
</dbReference>
<keyword evidence="11" id="KW-1185">Reference proteome</keyword>
<keyword evidence="4" id="KW-0804">Transcription</keyword>
<dbReference type="PANTHER" id="PTHR38926">
    <property type="entry name" value="F-BOX DOMAIN CONTAINING PROTEIN, EXPRESSED"/>
    <property type="match status" value="1"/>
</dbReference>
<dbReference type="GO" id="GO:0003677">
    <property type="term" value="F:DNA binding"/>
    <property type="evidence" value="ECO:0007669"/>
    <property type="project" value="UniProtKB-KW"/>
</dbReference>
<protein>
    <recommendedName>
        <fullName evidence="9">Core Histone H2A/H2B/H3 domain-containing protein</fullName>
    </recommendedName>
</protein>
<dbReference type="Gene3D" id="1.10.20.10">
    <property type="entry name" value="Histone, subunit A"/>
    <property type="match status" value="1"/>
</dbReference>
<keyword evidence="2" id="KW-0805">Transcription regulation</keyword>
<keyword evidence="5" id="KW-0539">Nucleus</keyword>
<evidence type="ECO:0000256" key="4">
    <source>
        <dbReference type="ARBA" id="ARBA00023163"/>
    </source>
</evidence>
<keyword evidence="3" id="KW-0238">DNA-binding</keyword>
<evidence type="ECO:0000313" key="11">
    <source>
        <dbReference type="Proteomes" id="UP000324897"/>
    </source>
</evidence>
<gene>
    <name evidence="10" type="ORF">EJB05_09624</name>
</gene>
<comment type="subcellular location">
    <subcellularLocation>
        <location evidence="1">Nucleus</location>
    </subcellularLocation>
</comment>